<dbReference type="SUPFAM" id="SSF47413">
    <property type="entry name" value="lambda repressor-like DNA-binding domains"/>
    <property type="match status" value="1"/>
</dbReference>
<accession>A0A401WVV7</accession>
<sequence>MTKKTEEFAASQTFDSVWDAICDTREEAEQMKLRSEVMATLERFVKENEMTQAQAADAFGVTQPRVSDLMRRKFDRFSLDSLLSMAARAGLQAQITFRKAA</sequence>
<dbReference type="Proteomes" id="UP000287300">
    <property type="component" value="Unassembled WGS sequence"/>
</dbReference>
<dbReference type="EMBL" id="BDES01000062">
    <property type="protein sequence ID" value="GCD53492.1"/>
    <property type="molecule type" value="Genomic_DNA"/>
</dbReference>
<reference evidence="2 3" key="1">
    <citation type="submission" date="2016-06" db="EMBL/GenBank/DDBJ databases">
        <title>Acetobacter pasteurianus NBRC 3188 whole genome sequencing project.</title>
        <authorList>
            <person name="Matsutani M."/>
            <person name="Shiwa Y."/>
            <person name="Okamoto-Kainuma A."/>
            <person name="Ishikawa M."/>
            <person name="Koizumi Y."/>
            <person name="Yoshikawa H."/>
            <person name="Yakushi T."/>
            <person name="Matsushita K."/>
        </authorList>
    </citation>
    <scope>NUCLEOTIDE SEQUENCE [LARGE SCALE GENOMIC DNA]</scope>
    <source>
        <strain evidence="2 3">NBRC 3188</strain>
    </source>
</reference>
<dbReference type="AlphaFoldDB" id="A0A401WVV7"/>
<dbReference type="RefSeq" id="WP_259330928.1">
    <property type="nucleotide sequence ID" value="NZ_BDES01000062.1"/>
</dbReference>
<comment type="caution">
    <text evidence="2">The sequence shown here is derived from an EMBL/GenBank/DDBJ whole genome shotgun (WGS) entry which is preliminary data.</text>
</comment>
<feature type="domain" description="HigA2-like helix-turn-helix" evidence="1">
    <location>
        <begin position="24"/>
        <end position="96"/>
    </location>
</feature>
<proteinExistence type="predicted"/>
<dbReference type="InterPro" id="IPR010982">
    <property type="entry name" value="Lambda_DNA-bd_dom_sf"/>
</dbReference>
<protein>
    <submittedName>
        <fullName evidence="2">XRE family transcriptional regulator</fullName>
    </submittedName>
</protein>
<dbReference type="Pfam" id="PF13744">
    <property type="entry name" value="HTH_37"/>
    <property type="match status" value="1"/>
</dbReference>
<name>A0A401WVV7_ACEPA</name>
<evidence type="ECO:0000313" key="3">
    <source>
        <dbReference type="Proteomes" id="UP000287300"/>
    </source>
</evidence>
<dbReference type="GO" id="GO:0003677">
    <property type="term" value="F:DNA binding"/>
    <property type="evidence" value="ECO:0007669"/>
    <property type="project" value="InterPro"/>
</dbReference>
<organism evidence="2 3">
    <name type="scientific">Acetobacter pasteurianus NBRC 3188</name>
    <dbReference type="NCBI Taxonomy" id="1226663"/>
    <lineage>
        <taxon>Bacteria</taxon>
        <taxon>Pseudomonadati</taxon>
        <taxon>Pseudomonadota</taxon>
        <taxon>Alphaproteobacteria</taxon>
        <taxon>Acetobacterales</taxon>
        <taxon>Acetobacteraceae</taxon>
        <taxon>Acetobacter</taxon>
    </lineage>
</organism>
<evidence type="ECO:0000313" key="2">
    <source>
        <dbReference type="EMBL" id="GCD53492.1"/>
    </source>
</evidence>
<dbReference type="Gene3D" id="1.10.260.40">
    <property type="entry name" value="lambda repressor-like DNA-binding domains"/>
    <property type="match status" value="1"/>
</dbReference>
<gene>
    <name evidence="2" type="ORF">NBRC3188_2189</name>
</gene>
<evidence type="ECO:0000259" key="1">
    <source>
        <dbReference type="Pfam" id="PF13744"/>
    </source>
</evidence>
<dbReference type="InterPro" id="IPR039554">
    <property type="entry name" value="HigA2-like_HTH"/>
</dbReference>